<dbReference type="PROSITE" id="PS01124">
    <property type="entry name" value="HTH_ARAC_FAMILY_2"/>
    <property type="match status" value="1"/>
</dbReference>
<sequence>MTVAVDSYRRLPVPAALQGIAEHAWVARHDGGRQHTEVLLPDGRGLLQLVRGTGGLLVDPLTGAAGPDCDGVRGAWTHALVAEQTGPVARLGVQLHPLGLARLREARPVADTWLPLDAVLSPQVAAHAGALLDAGDDEDAMAAVLDGLAARPRRTGADLDHLEDALRFVDEHRGLVRQLDVARSVGTSLGELHRWCSHLLGMSPAQYLSAVRFSTFVRESVGSGPVDPHATVAAIEWFVDAGYPPREVERFSGLPPADLRRLAEHLAARIGSARR</sequence>
<accession>A0ABX8GQ42</accession>
<evidence type="ECO:0000259" key="1">
    <source>
        <dbReference type="PROSITE" id="PS01124"/>
    </source>
</evidence>
<protein>
    <submittedName>
        <fullName evidence="2">Helix-turn-helix domain-containing protein</fullName>
    </submittedName>
</protein>
<feature type="domain" description="HTH araC/xylS-type" evidence="1">
    <location>
        <begin position="163"/>
        <end position="262"/>
    </location>
</feature>
<dbReference type="Proteomes" id="UP000679335">
    <property type="component" value="Chromosome"/>
</dbReference>
<proteinExistence type="predicted"/>
<dbReference type="InterPro" id="IPR018060">
    <property type="entry name" value="HTH_AraC"/>
</dbReference>
<dbReference type="Gene3D" id="1.10.10.60">
    <property type="entry name" value="Homeodomain-like"/>
    <property type="match status" value="1"/>
</dbReference>
<keyword evidence="3" id="KW-1185">Reference proteome</keyword>
<evidence type="ECO:0000313" key="3">
    <source>
        <dbReference type="Proteomes" id="UP000679335"/>
    </source>
</evidence>
<name>A0ABX8GQ42_9CELL</name>
<dbReference type="EMBL" id="CP076023">
    <property type="protein sequence ID" value="QWC17389.1"/>
    <property type="molecule type" value="Genomic_DNA"/>
</dbReference>
<dbReference type="RefSeq" id="WP_208197660.1">
    <property type="nucleotide sequence ID" value="NZ_CP076023.1"/>
</dbReference>
<gene>
    <name evidence="2" type="ORF">KKR89_07415</name>
</gene>
<reference evidence="2 3" key="1">
    <citation type="submission" date="2021-05" db="EMBL/GenBank/DDBJ databases">
        <title>Novel species in genus Cellulomonas.</title>
        <authorList>
            <person name="Zhang G."/>
        </authorList>
    </citation>
    <scope>NUCLEOTIDE SEQUENCE [LARGE SCALE GENOMIC DNA]</scope>
    <source>
        <strain evidence="3">zg-ZUI157</strain>
    </source>
</reference>
<organism evidence="2 3">
    <name type="scientific">Cellulomonas dongxiuzhuiae</name>
    <dbReference type="NCBI Taxonomy" id="2819979"/>
    <lineage>
        <taxon>Bacteria</taxon>
        <taxon>Bacillati</taxon>
        <taxon>Actinomycetota</taxon>
        <taxon>Actinomycetes</taxon>
        <taxon>Micrococcales</taxon>
        <taxon>Cellulomonadaceae</taxon>
        <taxon>Cellulomonas</taxon>
    </lineage>
</organism>
<evidence type="ECO:0000313" key="2">
    <source>
        <dbReference type="EMBL" id="QWC17389.1"/>
    </source>
</evidence>